<dbReference type="Gene3D" id="3.40.395.10">
    <property type="entry name" value="Adenoviral Proteinase, Chain A"/>
    <property type="match status" value="1"/>
</dbReference>
<organism evidence="2 3">
    <name type="scientific">Chlorella sorokiniana</name>
    <name type="common">Freshwater green alga</name>
    <dbReference type="NCBI Taxonomy" id="3076"/>
    <lineage>
        <taxon>Eukaryota</taxon>
        <taxon>Viridiplantae</taxon>
        <taxon>Chlorophyta</taxon>
        <taxon>core chlorophytes</taxon>
        <taxon>Trebouxiophyceae</taxon>
        <taxon>Chlorellales</taxon>
        <taxon>Chlorellaceae</taxon>
        <taxon>Chlorella clade</taxon>
        <taxon>Chlorella</taxon>
    </lineage>
</organism>
<dbReference type="GO" id="GO:0008233">
    <property type="term" value="F:peptidase activity"/>
    <property type="evidence" value="ECO:0007669"/>
    <property type="project" value="UniProtKB-KW"/>
</dbReference>
<feature type="compositionally biased region" description="Basic and acidic residues" evidence="1">
    <location>
        <begin position="307"/>
        <end position="323"/>
    </location>
</feature>
<dbReference type="SUPFAM" id="SSF54001">
    <property type="entry name" value="Cysteine proteinases"/>
    <property type="match status" value="1"/>
</dbReference>
<dbReference type="InterPro" id="IPR038765">
    <property type="entry name" value="Papain-like_cys_pep_sf"/>
</dbReference>
<dbReference type="AlphaFoldDB" id="A0A2P6U2A2"/>
<name>A0A2P6U2A2_CHLSO</name>
<reference evidence="2 3" key="1">
    <citation type="journal article" date="2018" name="Plant J.">
        <title>Genome sequences of Chlorella sorokiniana UTEX 1602 and Micractinium conductrix SAG 241.80: implications to maltose excretion by a green alga.</title>
        <authorList>
            <person name="Arriola M.B."/>
            <person name="Velmurugan N."/>
            <person name="Zhang Y."/>
            <person name="Plunkett M.H."/>
            <person name="Hondzo H."/>
            <person name="Barney B.M."/>
        </authorList>
    </citation>
    <scope>NUCLEOTIDE SEQUENCE [LARGE SCALE GENOMIC DNA]</scope>
    <source>
        <strain evidence="3">UTEX 1602</strain>
    </source>
</reference>
<dbReference type="EMBL" id="LHPG02000002">
    <property type="protein sequence ID" value="PRW60430.1"/>
    <property type="molecule type" value="Genomic_DNA"/>
</dbReference>
<evidence type="ECO:0000313" key="2">
    <source>
        <dbReference type="EMBL" id="PRW60430.1"/>
    </source>
</evidence>
<gene>
    <name evidence="2" type="ORF">C2E21_0830</name>
</gene>
<keyword evidence="3" id="KW-1185">Reference proteome</keyword>
<accession>A0A2P6U2A2</accession>
<protein>
    <submittedName>
        <fullName evidence="2">Ulp1 protease carboxy-terminal domain isoform B</fullName>
    </submittedName>
</protein>
<evidence type="ECO:0000256" key="1">
    <source>
        <dbReference type="SAM" id="MobiDB-lite"/>
    </source>
</evidence>
<dbReference type="OrthoDB" id="519165at2759"/>
<feature type="region of interest" description="Disordered" evidence="1">
    <location>
        <begin position="494"/>
        <end position="513"/>
    </location>
</feature>
<proteinExistence type="predicted"/>
<dbReference type="Proteomes" id="UP000239899">
    <property type="component" value="Unassembled WGS sequence"/>
</dbReference>
<keyword evidence="2" id="KW-0645">Protease</keyword>
<comment type="caution">
    <text evidence="2">The sequence shown here is derived from an EMBL/GenBank/DDBJ whole genome shotgun (WGS) entry which is preliminary data.</text>
</comment>
<feature type="region of interest" description="Disordered" evidence="1">
    <location>
        <begin position="301"/>
        <end position="323"/>
    </location>
</feature>
<feature type="region of interest" description="Disordered" evidence="1">
    <location>
        <begin position="603"/>
        <end position="647"/>
    </location>
</feature>
<sequence>MPAVEPPGGAACEGESAFTLEDIDSLLPGRCITLPVIEGFFRSQFAECLKDADAEHNLEACLVFGPDTWADLRRLLLPGDGEAGAGQQGFTALEHFCRDHDIGSKQYLLLPLLTPSHGSLLVVCQPACQQSGDVAAVQARSQHPCILHLDSLSAQGSMQGHQPDCQALIRFLQPYLGAGHQAWTEELGMVTASVPQQGVAGLGATFMCTSALYFVANLPASVDAAEVERLKSYKWEPMAMFEGSEASCYPGFLTTMWYPRNVPEALRKLLLGGIISRLQGQGGASATSSLLEQAGRVQQISHTASKRPFEMPAERRSRQLQEKQRRQLAAGRRLWGQQGGWTSASGATCRQGWWSIDVTEELKEELRYGDGPIFEFADVQHMEGTPGQFSPPKPQEFDFCFGVELGQQPPPLVIHYTLRVSRWCMPVKAARMAAPGSERQRLKVQFVPAPRAPGRPGGWCFKPGTWERLCDYLSEATGPGCTLHLVQRPAAASHKGLPTAKGAKRLRPGSDGLDDRQARLTVRGFQYHVGVFPTGAAAATAEDLMVIWRHGIEAGWDKCWELGCTALEDDLNFPFAFYLNTHKALLESLHRCGDSDSLRQRLQQYLSSDQGPPDSSHREEPAREEQAAEQQPSSEDTSEQQESGSSG</sequence>
<evidence type="ECO:0000313" key="3">
    <source>
        <dbReference type="Proteomes" id="UP000239899"/>
    </source>
</evidence>
<dbReference type="GO" id="GO:0006508">
    <property type="term" value="P:proteolysis"/>
    <property type="evidence" value="ECO:0007669"/>
    <property type="project" value="UniProtKB-KW"/>
</dbReference>
<keyword evidence="2" id="KW-0378">Hydrolase</keyword>
<feature type="compositionally biased region" description="Basic and acidic residues" evidence="1">
    <location>
        <begin position="615"/>
        <end position="626"/>
    </location>
</feature>